<sequence>MADKPPSAQGQGLPASPPVISDIKKRVALMEQTRAEGIDLLFSIANALGDAERAADDVRSWAIIANELWEGTHKQSLLVGICGETGQGKSSLINALLDMDIAPTSEAEACTAAVCVFSWNLVDDPSKAFRANIIYKSVDSIKQELSSFLEEAREVADIKPEDCDAEVKSRKEAIKKNLKLIMGWSGLTEDVIRAAGCAQDIVKKSKHPLFKTDSPDTKYSVDIHAASAREFSKLIAPFVDSKNRKKKDWPLVELVQVYVKADVLEHGIQIVDLPGIMDALEARCTVAKTFMWRLNKRIVAVPAARATDNKTAMDLMLPSTEILDMQLDDQFSRDSLAVAVNAIDNIGIKNAENEWGEYDEALQDLCGDLEDKVNSMPDLNDEIEEVREAIADMDTSADSESESGEDDNGPVPQGNRLEDDDSAASVGLSGLKLKLERLEQRRKTILDECNTLEHQIAQRCIAARNARITAIFAENAKQSSKDAPSTGTTNVFPNSSKAYFKMKSGIPAQGFVDIKSTGITALRGWIIDVSLPHREEAARSHIQGLNILIDAAGGWMQNDGLNGTALFLSFKTGRAARKGLLAHNDALSKIMLDLLDKSNVSLGKLKPFRDCHISMRYRKESTDNAAVEQSLDHFRRAFASWEKVKGVAGKEEARMHWITYRKCVRSRGLEWTSRVRGGVTHSWMDTIYESFWRPCANRWRVMHQKLAVEESKLISSVRVKFGNFVTDLINTGEKYRGLGDLLRREMYVFNHELEAFVNFIQEGLNKYREIARECRLSTKKAFEDKMRPGFIERRWLKLGSFKKQREIIKQHVEVIRETIFKECRDELEVKLYKEKSIILKAIKEHWRTSGHGRIKKHIFRIIRSICPSLRKQTNTPEDEDDVGGTTITDPNMKIAIEQAIDKWRRTWEVVEPQLPKPEIGLTFDDVEKLEQEKLAAQASQSKKKAKKPSAKDSASKAKTTSQGTTQTNAQVNNEGADSATEDERPSKKIKVEKED</sequence>
<proteinExistence type="predicted"/>
<feature type="region of interest" description="Disordered" evidence="2">
    <location>
        <begin position="394"/>
        <end position="422"/>
    </location>
</feature>
<feature type="coiled-coil region" evidence="1">
    <location>
        <begin position="428"/>
        <end position="455"/>
    </location>
</feature>
<name>A0A9P8VCJ5_9PEZI</name>
<dbReference type="AlphaFoldDB" id="A0A9P8VCJ5"/>
<feature type="domain" description="Dynamin N-terminal" evidence="3">
    <location>
        <begin position="79"/>
        <end position="306"/>
    </location>
</feature>
<evidence type="ECO:0000259" key="3">
    <source>
        <dbReference type="Pfam" id="PF00350"/>
    </source>
</evidence>
<comment type="caution">
    <text evidence="4">The sequence shown here is derived from an EMBL/GenBank/DDBJ whole genome shotgun (WGS) entry which is preliminary data.</text>
</comment>
<feature type="compositionally biased region" description="Acidic residues" evidence="2">
    <location>
        <begin position="395"/>
        <end position="408"/>
    </location>
</feature>
<accession>A0A9P8VCJ5</accession>
<dbReference type="InterPro" id="IPR045063">
    <property type="entry name" value="Dynamin_N"/>
</dbReference>
<evidence type="ECO:0000313" key="5">
    <source>
        <dbReference type="Proteomes" id="UP000770015"/>
    </source>
</evidence>
<dbReference type="Gene3D" id="3.40.50.300">
    <property type="entry name" value="P-loop containing nucleotide triphosphate hydrolases"/>
    <property type="match status" value="1"/>
</dbReference>
<dbReference type="InterPro" id="IPR027417">
    <property type="entry name" value="P-loop_NTPase"/>
</dbReference>
<gene>
    <name evidence="4" type="ORF">F5X68DRAFT_276468</name>
</gene>
<dbReference type="Pfam" id="PF00350">
    <property type="entry name" value="Dynamin_N"/>
    <property type="match status" value="1"/>
</dbReference>
<dbReference type="Proteomes" id="UP000770015">
    <property type="component" value="Unassembled WGS sequence"/>
</dbReference>
<reference evidence="4" key="1">
    <citation type="journal article" date="2021" name="Nat. Commun.">
        <title>Genetic determinants of endophytism in the Arabidopsis root mycobiome.</title>
        <authorList>
            <person name="Mesny F."/>
            <person name="Miyauchi S."/>
            <person name="Thiergart T."/>
            <person name="Pickel B."/>
            <person name="Atanasova L."/>
            <person name="Karlsson M."/>
            <person name="Huettel B."/>
            <person name="Barry K.W."/>
            <person name="Haridas S."/>
            <person name="Chen C."/>
            <person name="Bauer D."/>
            <person name="Andreopoulos W."/>
            <person name="Pangilinan J."/>
            <person name="LaButti K."/>
            <person name="Riley R."/>
            <person name="Lipzen A."/>
            <person name="Clum A."/>
            <person name="Drula E."/>
            <person name="Henrissat B."/>
            <person name="Kohler A."/>
            <person name="Grigoriev I.V."/>
            <person name="Martin F.M."/>
            <person name="Hacquard S."/>
        </authorList>
    </citation>
    <scope>NUCLEOTIDE SEQUENCE</scope>
    <source>
        <strain evidence="4">MPI-SDFR-AT-0117</strain>
    </source>
</reference>
<feature type="compositionally biased region" description="Polar residues" evidence="2">
    <location>
        <begin position="959"/>
        <end position="975"/>
    </location>
</feature>
<feature type="compositionally biased region" description="Basic and acidic residues" evidence="2">
    <location>
        <begin position="981"/>
        <end position="995"/>
    </location>
</feature>
<dbReference type="PANTHER" id="PTHR36681:SF3">
    <property type="entry name" value="NUCLEAR GTPASE, GERMINAL CENTER-ASSOCIATED, TANDEM DUPLICATE 3"/>
    <property type="match status" value="1"/>
</dbReference>
<keyword evidence="5" id="KW-1185">Reference proteome</keyword>
<evidence type="ECO:0000313" key="4">
    <source>
        <dbReference type="EMBL" id="KAH6686462.1"/>
    </source>
</evidence>
<dbReference type="OrthoDB" id="3598281at2759"/>
<feature type="region of interest" description="Disordered" evidence="2">
    <location>
        <begin position="934"/>
        <end position="995"/>
    </location>
</feature>
<organism evidence="4 5">
    <name type="scientific">Plectosphaerella plurivora</name>
    <dbReference type="NCBI Taxonomy" id="936078"/>
    <lineage>
        <taxon>Eukaryota</taxon>
        <taxon>Fungi</taxon>
        <taxon>Dikarya</taxon>
        <taxon>Ascomycota</taxon>
        <taxon>Pezizomycotina</taxon>
        <taxon>Sordariomycetes</taxon>
        <taxon>Hypocreomycetidae</taxon>
        <taxon>Glomerellales</taxon>
        <taxon>Plectosphaerellaceae</taxon>
        <taxon>Plectosphaerella</taxon>
    </lineage>
</organism>
<dbReference type="PANTHER" id="PTHR36681">
    <property type="entry name" value="NUCLEAR GTPASE, GERMINAL CENTER-ASSOCIATED, TANDEM DUPLICATE 3"/>
    <property type="match status" value="1"/>
</dbReference>
<protein>
    <recommendedName>
        <fullName evidence="3">Dynamin N-terminal domain-containing protein</fullName>
    </recommendedName>
</protein>
<keyword evidence="1" id="KW-0175">Coiled coil</keyword>
<evidence type="ECO:0000256" key="2">
    <source>
        <dbReference type="SAM" id="MobiDB-lite"/>
    </source>
</evidence>
<dbReference type="SUPFAM" id="SSF52540">
    <property type="entry name" value="P-loop containing nucleoside triphosphate hydrolases"/>
    <property type="match status" value="1"/>
</dbReference>
<evidence type="ECO:0000256" key="1">
    <source>
        <dbReference type="SAM" id="Coils"/>
    </source>
</evidence>
<dbReference type="EMBL" id="JAGSXJ010000013">
    <property type="protein sequence ID" value="KAH6686462.1"/>
    <property type="molecule type" value="Genomic_DNA"/>
</dbReference>